<comment type="caution">
    <text evidence="2">The sequence shown here is derived from an EMBL/GenBank/DDBJ whole genome shotgun (WGS) entry which is preliminary data.</text>
</comment>
<proteinExistence type="predicted"/>
<evidence type="ECO:0000313" key="2">
    <source>
        <dbReference type="EMBL" id="KAF4613520.1"/>
    </source>
</evidence>
<name>A0A8H4QLU3_9AGAR</name>
<dbReference type="Proteomes" id="UP000521872">
    <property type="component" value="Unassembled WGS sequence"/>
</dbReference>
<keyword evidence="3" id="KW-1185">Reference proteome</keyword>
<dbReference type="AlphaFoldDB" id="A0A8H4QLU3"/>
<reference evidence="2 3" key="1">
    <citation type="submission" date="2019-12" db="EMBL/GenBank/DDBJ databases">
        <authorList>
            <person name="Floudas D."/>
            <person name="Bentzer J."/>
            <person name="Ahren D."/>
            <person name="Johansson T."/>
            <person name="Persson P."/>
            <person name="Tunlid A."/>
        </authorList>
    </citation>
    <scope>NUCLEOTIDE SEQUENCE [LARGE SCALE GENOMIC DNA]</scope>
    <source>
        <strain evidence="2 3">CBS 102.39</strain>
    </source>
</reference>
<dbReference type="EMBL" id="JAACJL010000045">
    <property type="protein sequence ID" value="KAF4613520.1"/>
    <property type="molecule type" value="Genomic_DNA"/>
</dbReference>
<accession>A0A8H4QLU3</accession>
<organism evidence="2 3">
    <name type="scientific">Agrocybe pediades</name>
    <dbReference type="NCBI Taxonomy" id="84607"/>
    <lineage>
        <taxon>Eukaryota</taxon>
        <taxon>Fungi</taxon>
        <taxon>Dikarya</taxon>
        <taxon>Basidiomycota</taxon>
        <taxon>Agaricomycotina</taxon>
        <taxon>Agaricomycetes</taxon>
        <taxon>Agaricomycetidae</taxon>
        <taxon>Agaricales</taxon>
        <taxon>Agaricineae</taxon>
        <taxon>Strophariaceae</taxon>
        <taxon>Agrocybe</taxon>
    </lineage>
</organism>
<feature type="region of interest" description="Disordered" evidence="1">
    <location>
        <begin position="95"/>
        <end position="138"/>
    </location>
</feature>
<protein>
    <submittedName>
        <fullName evidence="2">Uncharacterized protein</fullName>
    </submittedName>
</protein>
<evidence type="ECO:0000313" key="3">
    <source>
        <dbReference type="Proteomes" id="UP000521872"/>
    </source>
</evidence>
<evidence type="ECO:0000256" key="1">
    <source>
        <dbReference type="SAM" id="MobiDB-lite"/>
    </source>
</evidence>
<sequence length="161" mass="15649">MLSSACQSCFRGLEDKLLTSCVNPAGQPNAAPLVDLGKIDSATSVTWLANLGPGIAGFLNLRDNTGTVAQSGPFTVQSGSNTTCVGQTPVVTAANGGSVSSGSGNGSSNSGASSSSSASQTASKTAGANPANETKPSGAMLQHAPVGAAAMLSLAFLAMLS</sequence>
<feature type="compositionally biased region" description="Low complexity" evidence="1">
    <location>
        <begin position="95"/>
        <end position="128"/>
    </location>
</feature>
<gene>
    <name evidence="2" type="ORF">D9613_007803</name>
</gene>